<reference evidence="1" key="1">
    <citation type="submission" date="2021-06" db="EMBL/GenBank/DDBJ databases">
        <authorList>
            <person name="Gannon L."/>
            <person name="Redgwell R T."/>
            <person name="Michniewski S."/>
            <person name="Harrison D C."/>
            <person name="Millard A."/>
        </authorList>
    </citation>
    <scope>NUCLEOTIDE SEQUENCE</scope>
</reference>
<name>A0A8D9FRS8_9VIRU</name>
<evidence type="ECO:0000313" key="1">
    <source>
        <dbReference type="EMBL" id="CAG7579698.1"/>
    </source>
</evidence>
<dbReference type="EMBL" id="OU342829">
    <property type="protein sequence ID" value="CAG7579698.1"/>
    <property type="molecule type" value="Genomic_DNA"/>
</dbReference>
<sequence length="67" mass="7958">MKVKYKKGNYVKDIFGRKKGKVDRINTDHHEPFYTLKGGGVFWESELEIDIESRDNRLEELLDNELD</sequence>
<gene>
    <name evidence="1" type="ORF">SLAVMIC_00026</name>
</gene>
<organism evidence="1">
    <name type="scientific">uncultured marine phage</name>
    <dbReference type="NCBI Taxonomy" id="707152"/>
    <lineage>
        <taxon>Viruses</taxon>
        <taxon>environmental samples</taxon>
    </lineage>
</organism>
<protein>
    <submittedName>
        <fullName evidence="1">Uncharacterized protein</fullName>
    </submittedName>
</protein>
<proteinExistence type="predicted"/>
<accession>A0A8D9FRS8</accession>